<keyword evidence="3 10" id="KW-1003">Cell membrane</keyword>
<feature type="transmembrane region" description="Helical" evidence="10">
    <location>
        <begin position="268"/>
        <end position="291"/>
    </location>
</feature>
<dbReference type="InterPro" id="IPR004705">
    <property type="entry name" value="Cation/H_exchanger_CPA1_bac"/>
</dbReference>
<comment type="subcellular location">
    <subcellularLocation>
        <location evidence="1 10">Cell membrane</location>
        <topology evidence="1 10">Multi-pass membrane protein</topology>
    </subcellularLocation>
</comment>
<dbReference type="PANTHER" id="PTHR10110:SF86">
    <property type="entry name" value="SODIUM_HYDROGEN EXCHANGER 7"/>
    <property type="match status" value="1"/>
</dbReference>
<dbReference type="Proteomes" id="UP000264071">
    <property type="component" value="Unassembled WGS sequence"/>
</dbReference>
<evidence type="ECO:0000256" key="4">
    <source>
        <dbReference type="ARBA" id="ARBA00022692"/>
    </source>
</evidence>
<name>A0A3D4VBR6_9BACT</name>
<dbReference type="GO" id="GO:0015386">
    <property type="term" value="F:potassium:proton antiporter activity"/>
    <property type="evidence" value="ECO:0007669"/>
    <property type="project" value="TreeGrafter"/>
</dbReference>
<evidence type="ECO:0000256" key="7">
    <source>
        <dbReference type="ARBA" id="ARBA00023065"/>
    </source>
</evidence>
<feature type="transmembrane region" description="Helical" evidence="10">
    <location>
        <begin position="185"/>
        <end position="204"/>
    </location>
</feature>
<proteinExistence type="inferred from homology"/>
<dbReference type="Gene3D" id="6.10.140.1330">
    <property type="match status" value="1"/>
</dbReference>
<evidence type="ECO:0000256" key="9">
    <source>
        <dbReference type="ARBA" id="ARBA00023201"/>
    </source>
</evidence>
<keyword evidence="8 10" id="KW-0472">Membrane</keyword>
<keyword evidence="10" id="KW-0050">Antiport</keyword>
<dbReference type="GO" id="GO:0051453">
    <property type="term" value="P:regulation of intracellular pH"/>
    <property type="evidence" value="ECO:0007669"/>
    <property type="project" value="TreeGrafter"/>
</dbReference>
<feature type="transmembrane region" description="Helical" evidence="10">
    <location>
        <begin position="86"/>
        <end position="108"/>
    </location>
</feature>
<feature type="transmembrane region" description="Helical" evidence="10">
    <location>
        <begin position="114"/>
        <end position="137"/>
    </location>
</feature>
<sequence length="534" mass="58064">MNSHSPILIGIAFAALVAALTAFGRRLPVPAPVLQVLAGLALGFIPSVTVPELEPDLVFFVFLPPILWAAAYFTSLREFKANRRPIALLAIGLVVVTTVGVAVVARALFPGMPWAVAIALGAIVSPPDAVAAAAVVSRLPVPRRVIVILEGESLVNDASALVLYRSAVVAAVAGVFSFGESIVRFFVDAGIGTLIGLAVGWLIIRGARRTRDELAETLLILAAPYAAWMLAETLHVSAVLACVAGGLYTRQHLSTAVGPKSRLQSNAVWDVLVFVLNAMIFVLLGMQFAKLLRTSEAAELPELLMPGLVISIVVIVVRLLWVPIATYLPRWLDRSIARRDPAPPVRSLVLVAWTSMRGIVSLATALALPLTLADGSAFPFREQLLYVTMVVILVTLVVQGCSLAPIIRSFKFAPETRQHDEERFARLEAMRRAAEELEDAAREGSLSEADVAWLRHELRERKEHHRDPHGAHARHEVRARMREAERRLLVRLRNEGAISDEVLRELERELDFDALRGEHVDAGSHGAVAHTAAR</sequence>
<feature type="transmembrane region" description="Helical" evidence="10">
    <location>
        <begin position="6"/>
        <end position="24"/>
    </location>
</feature>
<dbReference type="AlphaFoldDB" id="A0A3D4VBR6"/>
<protein>
    <submittedName>
        <fullName evidence="12">Na+/H+ antiporter</fullName>
    </submittedName>
</protein>
<evidence type="ECO:0000313" key="12">
    <source>
        <dbReference type="EMBL" id="HCT57767.1"/>
    </source>
</evidence>
<evidence type="ECO:0000256" key="6">
    <source>
        <dbReference type="ARBA" id="ARBA00023053"/>
    </source>
</evidence>
<feature type="transmembrane region" description="Helical" evidence="10">
    <location>
        <begin position="303"/>
        <end position="328"/>
    </location>
</feature>
<comment type="caution">
    <text evidence="10">Lacks conserved residue(s) required for the propagation of feature annotation.</text>
</comment>
<comment type="similarity">
    <text evidence="10">Belongs to the monovalent cation:proton antiporter 1 (CPA1) transporter (TC 2.A.36) family.</text>
</comment>
<dbReference type="GO" id="GO:0098719">
    <property type="term" value="P:sodium ion import across plasma membrane"/>
    <property type="evidence" value="ECO:0007669"/>
    <property type="project" value="TreeGrafter"/>
</dbReference>
<dbReference type="PANTHER" id="PTHR10110">
    <property type="entry name" value="SODIUM/HYDROGEN EXCHANGER"/>
    <property type="match status" value="1"/>
</dbReference>
<organism evidence="12 13">
    <name type="scientific">Gemmatimonas aurantiaca</name>
    <dbReference type="NCBI Taxonomy" id="173480"/>
    <lineage>
        <taxon>Bacteria</taxon>
        <taxon>Pseudomonadati</taxon>
        <taxon>Gemmatimonadota</taxon>
        <taxon>Gemmatimonadia</taxon>
        <taxon>Gemmatimonadales</taxon>
        <taxon>Gemmatimonadaceae</taxon>
        <taxon>Gemmatimonas</taxon>
    </lineage>
</organism>
<dbReference type="OMA" id="ETVVMWW"/>
<keyword evidence="7 10" id="KW-0406">Ion transport</keyword>
<keyword evidence="6 10" id="KW-0915">Sodium</keyword>
<keyword evidence="9 10" id="KW-0739">Sodium transport</keyword>
<evidence type="ECO:0000256" key="1">
    <source>
        <dbReference type="ARBA" id="ARBA00004651"/>
    </source>
</evidence>
<feature type="transmembrane region" description="Helical" evidence="10">
    <location>
        <begin position="57"/>
        <end position="74"/>
    </location>
</feature>
<evidence type="ECO:0000256" key="8">
    <source>
        <dbReference type="ARBA" id="ARBA00023136"/>
    </source>
</evidence>
<feature type="transmembrane region" description="Helical" evidence="10">
    <location>
        <begin position="348"/>
        <end position="372"/>
    </location>
</feature>
<gene>
    <name evidence="12" type="ORF">DGD08_11255</name>
</gene>
<dbReference type="InterPro" id="IPR006153">
    <property type="entry name" value="Cation/H_exchanger_TM"/>
</dbReference>
<comment type="caution">
    <text evidence="12">The sequence shown here is derived from an EMBL/GenBank/DDBJ whole genome shotgun (WGS) entry which is preliminary data.</text>
</comment>
<keyword evidence="4 10" id="KW-0812">Transmembrane</keyword>
<dbReference type="Pfam" id="PF00999">
    <property type="entry name" value="Na_H_Exchanger"/>
    <property type="match status" value="1"/>
</dbReference>
<keyword evidence="2 10" id="KW-0813">Transport</keyword>
<evidence type="ECO:0000313" key="13">
    <source>
        <dbReference type="Proteomes" id="UP000264071"/>
    </source>
</evidence>
<evidence type="ECO:0000256" key="10">
    <source>
        <dbReference type="RuleBase" id="RU366002"/>
    </source>
</evidence>
<comment type="function">
    <text evidence="10">Na(+)/H(+) antiporter that extrudes sodium in exchange for external protons.</text>
</comment>
<evidence type="ECO:0000259" key="11">
    <source>
        <dbReference type="Pfam" id="PF00999"/>
    </source>
</evidence>
<reference evidence="12 13" key="1">
    <citation type="journal article" date="2018" name="Nat. Biotechnol.">
        <title>A standardized bacterial taxonomy based on genome phylogeny substantially revises the tree of life.</title>
        <authorList>
            <person name="Parks D.H."/>
            <person name="Chuvochina M."/>
            <person name="Waite D.W."/>
            <person name="Rinke C."/>
            <person name="Skarshewski A."/>
            <person name="Chaumeil P.A."/>
            <person name="Hugenholtz P."/>
        </authorList>
    </citation>
    <scope>NUCLEOTIDE SEQUENCE [LARGE SCALE GENOMIC DNA]</scope>
    <source>
        <strain evidence="12">UBA8844</strain>
    </source>
</reference>
<feature type="transmembrane region" description="Helical" evidence="10">
    <location>
        <begin position="158"/>
        <end position="179"/>
    </location>
</feature>
<dbReference type="EMBL" id="DPIY01000010">
    <property type="protein sequence ID" value="HCT57767.1"/>
    <property type="molecule type" value="Genomic_DNA"/>
</dbReference>
<dbReference type="InterPro" id="IPR018422">
    <property type="entry name" value="Cation/H_exchanger_CPA1"/>
</dbReference>
<dbReference type="GO" id="GO:0015385">
    <property type="term" value="F:sodium:proton antiporter activity"/>
    <property type="evidence" value="ECO:0007669"/>
    <property type="project" value="InterPro"/>
</dbReference>
<dbReference type="NCBIfam" id="TIGR00831">
    <property type="entry name" value="a_cpa1"/>
    <property type="match status" value="1"/>
</dbReference>
<evidence type="ECO:0000256" key="2">
    <source>
        <dbReference type="ARBA" id="ARBA00022448"/>
    </source>
</evidence>
<evidence type="ECO:0000256" key="5">
    <source>
        <dbReference type="ARBA" id="ARBA00022989"/>
    </source>
</evidence>
<dbReference type="GO" id="GO:0005886">
    <property type="term" value="C:plasma membrane"/>
    <property type="evidence" value="ECO:0007669"/>
    <property type="project" value="UniProtKB-SubCell"/>
</dbReference>
<feature type="domain" description="Cation/H+ exchanger transmembrane" evidence="11">
    <location>
        <begin position="15"/>
        <end position="407"/>
    </location>
</feature>
<evidence type="ECO:0000256" key="3">
    <source>
        <dbReference type="ARBA" id="ARBA00022475"/>
    </source>
</evidence>
<accession>A0A3D4VBR6</accession>
<keyword evidence="5 10" id="KW-1133">Transmembrane helix</keyword>
<feature type="transmembrane region" description="Helical" evidence="10">
    <location>
        <begin position="384"/>
        <end position="407"/>
    </location>
</feature>